<dbReference type="CDD" id="cd10944">
    <property type="entry name" value="CE4_SmPgdA_like"/>
    <property type="match status" value="1"/>
</dbReference>
<dbReference type="Proteomes" id="UP001079657">
    <property type="component" value="Unassembled WGS sequence"/>
</dbReference>
<name>A0ABT4CMK1_9CLOT</name>
<dbReference type="RefSeq" id="WP_268048983.1">
    <property type="nucleotide sequence ID" value="NZ_JAPQES010000001.1"/>
</dbReference>
<dbReference type="InterPro" id="IPR050248">
    <property type="entry name" value="Polysacc_deacetylase_ArnD"/>
</dbReference>
<dbReference type="PROSITE" id="PS51677">
    <property type="entry name" value="NODB"/>
    <property type="match status" value="1"/>
</dbReference>
<dbReference type="Gene3D" id="3.20.20.370">
    <property type="entry name" value="Glycoside hydrolase/deacetylase"/>
    <property type="match status" value="1"/>
</dbReference>
<dbReference type="InterPro" id="IPR011330">
    <property type="entry name" value="Glyco_hydro/deAcase_b/a-brl"/>
</dbReference>
<accession>A0ABT4CMK1</accession>
<organism evidence="2 3">
    <name type="scientific">Clostridium ganghwense</name>
    <dbReference type="NCBI Taxonomy" id="312089"/>
    <lineage>
        <taxon>Bacteria</taxon>
        <taxon>Bacillati</taxon>
        <taxon>Bacillota</taxon>
        <taxon>Clostridia</taxon>
        <taxon>Eubacteriales</taxon>
        <taxon>Clostridiaceae</taxon>
        <taxon>Clostridium</taxon>
    </lineage>
</organism>
<sequence length="556" mass="63964">MKKIIKKLLIVVILVVSFLANLAFNNQKVYAQEKLPRISDVVFAQVPLYEGETQTLNVYSTGNGNVQYRVWLYSIENNEWKDITNGYTSPLSAQTVYKVSIPNLDIGQYKVSVWVKRADKNPVNKNGYDNYFAAKMDCLEYDGQVYDKRKDQTKSKEKKDTIPTIEKVICEYSELYEENNQILDIVSRGFENVQYRVWICNKNTNKWFEATQGYTKPCYAQSACRIIIPKLTEGKYTVSLWIKRDGKAPINKKGYDEYAVFNINCLKSEETTINKELNGVKDNYKVGEAIQLKGSSDTKEEYRYSVYDVLNNEIKVNFKEYNGELSWKADKAGIYLLRIHTKNLESEYKINKLVVVGQPYKKSTGKVAYLTFDDGPSRKVTTRVLKVLDDYNVKATFFVVGEFAERNKDLIREEYRKGHTIGNHTYSHQYKKLYASPTAFVNEINKTDRILKSIIPEYNTKLIRFPGGSMGKSKAYKDAVIDAGYHDMDWNASTGDTTAYLVPVDKLMRNLKNSCKNKKSIIILMHDAPVKTTTADALPQVIEYLKSQGYEFKTLK</sequence>
<protein>
    <submittedName>
        <fullName evidence="2">Polysaccharide deacetylase</fullName>
    </submittedName>
</protein>
<dbReference type="PANTHER" id="PTHR10587">
    <property type="entry name" value="GLYCOSYL TRANSFERASE-RELATED"/>
    <property type="match status" value="1"/>
</dbReference>
<comment type="caution">
    <text evidence="2">The sequence shown here is derived from an EMBL/GenBank/DDBJ whole genome shotgun (WGS) entry which is preliminary data.</text>
</comment>
<feature type="domain" description="NodB homology" evidence="1">
    <location>
        <begin position="366"/>
        <end position="553"/>
    </location>
</feature>
<evidence type="ECO:0000259" key="1">
    <source>
        <dbReference type="PROSITE" id="PS51677"/>
    </source>
</evidence>
<dbReference type="PANTHER" id="PTHR10587:SF125">
    <property type="entry name" value="POLYSACCHARIDE DEACETYLASE YHEN-RELATED"/>
    <property type="match status" value="1"/>
</dbReference>
<dbReference type="Pfam" id="PF01522">
    <property type="entry name" value="Polysacc_deac_1"/>
    <property type="match status" value="1"/>
</dbReference>
<gene>
    <name evidence="2" type="ORF">OXH55_06470</name>
</gene>
<evidence type="ECO:0000313" key="3">
    <source>
        <dbReference type="Proteomes" id="UP001079657"/>
    </source>
</evidence>
<dbReference type="InterPro" id="IPR002509">
    <property type="entry name" value="NODB_dom"/>
</dbReference>
<dbReference type="SUPFAM" id="SSF88713">
    <property type="entry name" value="Glycoside hydrolase/deacetylase"/>
    <property type="match status" value="1"/>
</dbReference>
<proteinExistence type="predicted"/>
<keyword evidence="3" id="KW-1185">Reference proteome</keyword>
<evidence type="ECO:0000313" key="2">
    <source>
        <dbReference type="EMBL" id="MCY6370275.1"/>
    </source>
</evidence>
<reference evidence="2" key="1">
    <citation type="submission" date="2022-12" db="EMBL/GenBank/DDBJ databases">
        <authorList>
            <person name="Wang J."/>
        </authorList>
    </citation>
    <scope>NUCLEOTIDE SEQUENCE</scope>
    <source>
        <strain evidence="2">HY-42-06</strain>
    </source>
</reference>
<dbReference type="EMBL" id="JAPQES010000001">
    <property type="protein sequence ID" value="MCY6370275.1"/>
    <property type="molecule type" value="Genomic_DNA"/>
</dbReference>